<reference evidence="1 2" key="1">
    <citation type="journal article" date="2009" name="Nat. Genet.">
        <title>The genome of the cucumber, Cucumis sativus L.</title>
        <authorList>
            <person name="Huang S."/>
            <person name="Li R."/>
            <person name="Zhang Z."/>
            <person name="Li L."/>
            <person name="Gu X."/>
            <person name="Fan W."/>
            <person name="Lucas W.J."/>
            <person name="Wang X."/>
            <person name="Xie B."/>
            <person name="Ni P."/>
            <person name="Ren Y."/>
            <person name="Zhu H."/>
            <person name="Li J."/>
            <person name="Lin K."/>
            <person name="Jin W."/>
            <person name="Fei Z."/>
            <person name="Li G."/>
            <person name="Staub J."/>
            <person name="Kilian A."/>
            <person name="van der Vossen E.A."/>
            <person name="Wu Y."/>
            <person name="Guo J."/>
            <person name="He J."/>
            <person name="Jia Z."/>
            <person name="Ren Y."/>
            <person name="Tian G."/>
            <person name="Lu Y."/>
            <person name="Ruan J."/>
            <person name="Qian W."/>
            <person name="Wang M."/>
            <person name="Huang Q."/>
            <person name="Li B."/>
            <person name="Xuan Z."/>
            <person name="Cao J."/>
            <person name="Asan"/>
            <person name="Wu Z."/>
            <person name="Zhang J."/>
            <person name="Cai Q."/>
            <person name="Bai Y."/>
            <person name="Zhao B."/>
            <person name="Han Y."/>
            <person name="Li Y."/>
            <person name="Li X."/>
            <person name="Wang S."/>
            <person name="Shi Q."/>
            <person name="Liu S."/>
            <person name="Cho W.K."/>
            <person name="Kim J.Y."/>
            <person name="Xu Y."/>
            <person name="Heller-Uszynska K."/>
            <person name="Miao H."/>
            <person name="Cheng Z."/>
            <person name="Zhang S."/>
            <person name="Wu J."/>
            <person name="Yang Y."/>
            <person name="Kang H."/>
            <person name="Li M."/>
            <person name="Liang H."/>
            <person name="Ren X."/>
            <person name="Shi Z."/>
            <person name="Wen M."/>
            <person name="Jian M."/>
            <person name="Yang H."/>
            <person name="Zhang G."/>
            <person name="Yang Z."/>
            <person name="Chen R."/>
            <person name="Liu S."/>
            <person name="Li J."/>
            <person name="Ma L."/>
            <person name="Liu H."/>
            <person name="Zhou Y."/>
            <person name="Zhao J."/>
            <person name="Fang X."/>
            <person name="Li G."/>
            <person name="Fang L."/>
            <person name="Li Y."/>
            <person name="Liu D."/>
            <person name="Zheng H."/>
            <person name="Zhang Y."/>
            <person name="Qin N."/>
            <person name="Li Z."/>
            <person name="Yang G."/>
            <person name="Yang S."/>
            <person name="Bolund L."/>
            <person name="Kristiansen K."/>
            <person name="Zheng H."/>
            <person name="Li S."/>
            <person name="Zhang X."/>
            <person name="Yang H."/>
            <person name="Wang J."/>
            <person name="Sun R."/>
            <person name="Zhang B."/>
            <person name="Jiang S."/>
            <person name="Wang J."/>
            <person name="Du Y."/>
            <person name="Li S."/>
        </authorList>
    </citation>
    <scope>NUCLEOTIDE SEQUENCE [LARGE SCALE GENOMIC DNA]</scope>
    <source>
        <strain evidence="2">cv. 9930</strain>
    </source>
</reference>
<dbReference type="Gramene" id="KGN58341">
    <property type="protein sequence ID" value="KGN58341"/>
    <property type="gene ID" value="Csa_3G624580"/>
</dbReference>
<name>A0A0A0LE24_CUCSA</name>
<evidence type="ECO:0000313" key="2">
    <source>
        <dbReference type="Proteomes" id="UP000029981"/>
    </source>
</evidence>
<proteinExistence type="predicted"/>
<protein>
    <submittedName>
        <fullName evidence="1">Uncharacterized protein</fullName>
    </submittedName>
</protein>
<gene>
    <name evidence="1" type="ORF">Csa_3G624580</name>
</gene>
<dbReference type="EMBL" id="CM002924">
    <property type="protein sequence ID" value="KGN58341.1"/>
    <property type="molecule type" value="Genomic_DNA"/>
</dbReference>
<reference evidence="1 2" key="4">
    <citation type="journal article" date="2011" name="BMC Genomics">
        <title>RNA-Seq improves annotation of protein-coding genes in the cucumber genome.</title>
        <authorList>
            <person name="Li Z."/>
            <person name="Zhang Z."/>
            <person name="Yan P."/>
            <person name="Huang S."/>
            <person name="Fei Z."/>
            <person name="Lin K."/>
        </authorList>
    </citation>
    <scope>NUCLEOTIDE SEQUENCE [LARGE SCALE GENOMIC DNA]</scope>
    <source>
        <strain evidence="2">cv. 9930</strain>
    </source>
</reference>
<dbReference type="AlphaFoldDB" id="A0A0A0LE24"/>
<accession>A0A0A0LE24</accession>
<keyword evidence="2" id="KW-1185">Reference proteome</keyword>
<reference evidence="1 2" key="3">
    <citation type="journal article" date="2010" name="BMC Genomics">
        <title>Transcriptome sequencing and comparative analysis of cucumber flowers with different sex types.</title>
        <authorList>
            <person name="Guo S."/>
            <person name="Zheng Y."/>
            <person name="Joung J.G."/>
            <person name="Liu S."/>
            <person name="Zhang Z."/>
            <person name="Crasta O.R."/>
            <person name="Sobral B.W."/>
            <person name="Xu Y."/>
            <person name="Huang S."/>
            <person name="Fei Z."/>
        </authorList>
    </citation>
    <scope>NUCLEOTIDE SEQUENCE [LARGE SCALE GENOMIC DNA]</scope>
    <source>
        <strain evidence="2">cv. 9930</strain>
    </source>
</reference>
<dbReference type="Proteomes" id="UP000029981">
    <property type="component" value="Chromosome 3"/>
</dbReference>
<sequence>MATTKVDRTTTKVDLDIIKIITVDTQVGEEEVGGVEAGPTVAFQAIIILLQELDTKEAEEGAEVMAVDGGEWVVAQGAAEETRLRRNQIVFVCSSYLLLELKCLPWLVG</sequence>
<reference evidence="1 2" key="2">
    <citation type="journal article" date="2009" name="PLoS ONE">
        <title>An integrated genetic and cytogenetic map of the cucumber genome.</title>
        <authorList>
            <person name="Ren Y."/>
            <person name="Zhang Z."/>
            <person name="Liu J."/>
            <person name="Staub J.E."/>
            <person name="Han Y."/>
            <person name="Cheng Z."/>
            <person name="Li X."/>
            <person name="Lu J."/>
            <person name="Miao H."/>
            <person name="Kang H."/>
            <person name="Xie B."/>
            <person name="Gu X."/>
            <person name="Wang X."/>
            <person name="Du Y."/>
            <person name="Jin W."/>
            <person name="Huang S."/>
        </authorList>
    </citation>
    <scope>NUCLEOTIDE SEQUENCE [LARGE SCALE GENOMIC DNA]</scope>
    <source>
        <strain evidence="2">cv. 9930</strain>
    </source>
</reference>
<evidence type="ECO:0000313" key="1">
    <source>
        <dbReference type="EMBL" id="KGN58341.1"/>
    </source>
</evidence>
<organism evidence="1 2">
    <name type="scientific">Cucumis sativus</name>
    <name type="common">Cucumber</name>
    <dbReference type="NCBI Taxonomy" id="3659"/>
    <lineage>
        <taxon>Eukaryota</taxon>
        <taxon>Viridiplantae</taxon>
        <taxon>Streptophyta</taxon>
        <taxon>Embryophyta</taxon>
        <taxon>Tracheophyta</taxon>
        <taxon>Spermatophyta</taxon>
        <taxon>Magnoliopsida</taxon>
        <taxon>eudicotyledons</taxon>
        <taxon>Gunneridae</taxon>
        <taxon>Pentapetalae</taxon>
        <taxon>rosids</taxon>
        <taxon>fabids</taxon>
        <taxon>Cucurbitales</taxon>
        <taxon>Cucurbitaceae</taxon>
        <taxon>Benincaseae</taxon>
        <taxon>Cucumis</taxon>
    </lineage>
</organism>